<comment type="subcellular location">
    <subcellularLocation>
        <location evidence="1">Nucleus</location>
    </subcellularLocation>
</comment>
<dbReference type="GO" id="GO:0000976">
    <property type="term" value="F:transcription cis-regulatory region binding"/>
    <property type="evidence" value="ECO:0007669"/>
    <property type="project" value="TreeGrafter"/>
</dbReference>
<proteinExistence type="inferred from homology"/>
<evidence type="ECO:0000256" key="2">
    <source>
        <dbReference type="ARBA" id="ARBA00022723"/>
    </source>
</evidence>
<dbReference type="SMART" id="SM00066">
    <property type="entry name" value="GAL4"/>
    <property type="match status" value="1"/>
</dbReference>
<keyword evidence="5" id="KW-0238">DNA-binding</keyword>
<dbReference type="PROSITE" id="PS00463">
    <property type="entry name" value="ZN2_CY6_FUNGAL_1"/>
    <property type="match status" value="1"/>
</dbReference>
<name>A0AA38R6J5_9PEZI</name>
<dbReference type="InterPro" id="IPR036864">
    <property type="entry name" value="Zn2-C6_fun-type_DNA-bd_sf"/>
</dbReference>
<keyword evidence="3" id="KW-0862">Zinc</keyword>
<keyword evidence="14" id="KW-1185">Reference proteome</keyword>
<evidence type="ECO:0000256" key="7">
    <source>
        <dbReference type="ARBA" id="ARBA00023242"/>
    </source>
</evidence>
<evidence type="ECO:0000256" key="1">
    <source>
        <dbReference type="ARBA" id="ARBA00004123"/>
    </source>
</evidence>
<dbReference type="Pfam" id="PF00172">
    <property type="entry name" value="Zn_clus"/>
    <property type="match status" value="1"/>
</dbReference>
<feature type="compositionally biased region" description="Polar residues" evidence="11">
    <location>
        <begin position="154"/>
        <end position="166"/>
    </location>
</feature>
<gene>
    <name evidence="13" type="ORF">NKR23_g9737</name>
</gene>
<feature type="compositionally biased region" description="Basic and acidic residues" evidence="11">
    <location>
        <begin position="1"/>
        <end position="18"/>
    </location>
</feature>
<feature type="domain" description="Zn(2)-C6 fungal-type" evidence="12">
    <location>
        <begin position="53"/>
        <end position="85"/>
    </location>
</feature>
<dbReference type="PANTHER" id="PTHR31845:SF34">
    <property type="entry name" value="TRANSCRIPTIONAL ACTIVATOR OF PROTEASES PRTT"/>
    <property type="match status" value="1"/>
</dbReference>
<evidence type="ECO:0000313" key="13">
    <source>
        <dbReference type="EMBL" id="KAJ9136662.1"/>
    </source>
</evidence>
<keyword evidence="6" id="KW-0804">Transcription</keyword>
<evidence type="ECO:0000256" key="8">
    <source>
        <dbReference type="ARBA" id="ARBA00038134"/>
    </source>
</evidence>
<comment type="caution">
    <text evidence="13">The sequence shown here is derived from an EMBL/GenBank/DDBJ whole genome shotgun (WGS) entry which is preliminary data.</text>
</comment>
<dbReference type="EMBL" id="JANBVO010000039">
    <property type="protein sequence ID" value="KAJ9136662.1"/>
    <property type="molecule type" value="Genomic_DNA"/>
</dbReference>
<dbReference type="InterPro" id="IPR001138">
    <property type="entry name" value="Zn2Cys6_DnaBD"/>
</dbReference>
<keyword evidence="7" id="KW-0539">Nucleus</keyword>
<comment type="similarity">
    <text evidence="8">Belongs to the prtT family.</text>
</comment>
<keyword evidence="2" id="KW-0479">Metal-binding</keyword>
<reference evidence="13" key="1">
    <citation type="submission" date="2022-07" db="EMBL/GenBank/DDBJ databases">
        <title>Fungi with potential for degradation of polypropylene.</title>
        <authorList>
            <person name="Gostincar C."/>
        </authorList>
    </citation>
    <scope>NUCLEOTIDE SEQUENCE</scope>
    <source>
        <strain evidence="13">EXF-13308</strain>
    </source>
</reference>
<evidence type="ECO:0000256" key="10">
    <source>
        <dbReference type="ARBA" id="ARBA00042461"/>
    </source>
</evidence>
<keyword evidence="4" id="KW-0805">Transcription regulation</keyword>
<dbReference type="GO" id="GO:0005634">
    <property type="term" value="C:nucleus"/>
    <property type="evidence" value="ECO:0007669"/>
    <property type="project" value="UniProtKB-SubCell"/>
</dbReference>
<evidence type="ECO:0000256" key="11">
    <source>
        <dbReference type="SAM" id="MobiDB-lite"/>
    </source>
</evidence>
<dbReference type="PROSITE" id="PS50048">
    <property type="entry name" value="ZN2_CY6_FUNGAL_2"/>
    <property type="match status" value="1"/>
</dbReference>
<feature type="region of interest" description="Disordered" evidence="11">
    <location>
        <begin position="1"/>
        <end position="30"/>
    </location>
</feature>
<evidence type="ECO:0000256" key="6">
    <source>
        <dbReference type="ARBA" id="ARBA00023163"/>
    </source>
</evidence>
<feature type="region of interest" description="Disordered" evidence="11">
    <location>
        <begin position="138"/>
        <end position="166"/>
    </location>
</feature>
<protein>
    <recommendedName>
        <fullName evidence="9">Transcriptional activator of proteases prtT</fullName>
    </recommendedName>
    <alternativeName>
        <fullName evidence="10">Zn(2)-C6 zinc finger-containing protein prtT</fullName>
    </alternativeName>
</protein>
<dbReference type="SUPFAM" id="SSF57701">
    <property type="entry name" value="Zn2/Cys6 DNA-binding domain"/>
    <property type="match status" value="1"/>
</dbReference>
<evidence type="ECO:0000256" key="5">
    <source>
        <dbReference type="ARBA" id="ARBA00023125"/>
    </source>
</evidence>
<dbReference type="GO" id="GO:0008270">
    <property type="term" value="F:zinc ion binding"/>
    <property type="evidence" value="ECO:0007669"/>
    <property type="project" value="InterPro"/>
</dbReference>
<dbReference type="AlphaFoldDB" id="A0AA38R6J5"/>
<dbReference type="CDD" id="cd00067">
    <property type="entry name" value="GAL4"/>
    <property type="match status" value="1"/>
</dbReference>
<dbReference type="CDD" id="cd12148">
    <property type="entry name" value="fungal_TF_MHR"/>
    <property type="match status" value="1"/>
</dbReference>
<evidence type="ECO:0000256" key="3">
    <source>
        <dbReference type="ARBA" id="ARBA00022833"/>
    </source>
</evidence>
<accession>A0AA38R6J5</accession>
<dbReference type="PANTHER" id="PTHR31845">
    <property type="entry name" value="FINGER DOMAIN PROTEIN, PUTATIVE-RELATED"/>
    <property type="match status" value="1"/>
</dbReference>
<evidence type="ECO:0000256" key="4">
    <source>
        <dbReference type="ARBA" id="ARBA00023015"/>
    </source>
</evidence>
<evidence type="ECO:0000259" key="12">
    <source>
        <dbReference type="PROSITE" id="PS50048"/>
    </source>
</evidence>
<sequence length="630" mass="69619">MARPAEGHSVHRREDELLHSPTARTRSPSILEALEMDTDRPQKKRRLHRPITSCARCRKHKTRCETGSGRRACQRCISLRLDCDLPAAPEADELSVTASATDPTLQLRMSRIEHSLEKLTALVQTAIDHSILPVAPEASPSTGVHLTRPRRDSTPATGQSNGQPLSGVTRPVLLVRNLQAQFFGPKRDFSDEQLAVGSIVSAGIISPSLAQSLVRISRLIKHNGLWISVASFEDLPSDIEQKHPLLFSTVCLLAARHVPRVAKQTVHDMYMRVRRLASSVVFKAPPLDYEDLQALTLLSMFTPTIQTAMPIDSWMVSGIALNHATLAFGFTSPEPVAADGSEEQLRRLRIMNALCLTNIQFSIGNGRPCTVQPRFVEQCSRIVDFPDARTTDGKLYAEVLLYAKTESILSNGPSVRWQQTDPLAVPELVDFQSKWGHLFDLPECLSLKFGYWYCHLLLHRASLRGTQPDPALRESALKTSSAILELFLEQEFSVILDMPDHFFFMVIYAGLTLCKWAIENPLIAAAQHRLTDLAPNDEHIAYRFGIVLAEIRKKAAAAGAEGLESAVQDGTASHGGNEVVPIVDFLPGNDDYTWDTFLGWTTVTGMNLGMGLEDPVPYGTGRLTPDFNTG</sequence>
<dbReference type="Gene3D" id="4.10.240.10">
    <property type="entry name" value="Zn(2)-C6 fungal-type DNA-binding domain"/>
    <property type="match status" value="1"/>
</dbReference>
<evidence type="ECO:0000256" key="9">
    <source>
        <dbReference type="ARBA" id="ARBA00041135"/>
    </source>
</evidence>
<dbReference type="GO" id="GO:0000981">
    <property type="term" value="F:DNA-binding transcription factor activity, RNA polymerase II-specific"/>
    <property type="evidence" value="ECO:0007669"/>
    <property type="project" value="InterPro"/>
</dbReference>
<organism evidence="13 14">
    <name type="scientific">Pleurostoma richardsiae</name>
    <dbReference type="NCBI Taxonomy" id="41990"/>
    <lineage>
        <taxon>Eukaryota</taxon>
        <taxon>Fungi</taxon>
        <taxon>Dikarya</taxon>
        <taxon>Ascomycota</taxon>
        <taxon>Pezizomycotina</taxon>
        <taxon>Sordariomycetes</taxon>
        <taxon>Sordariomycetidae</taxon>
        <taxon>Calosphaeriales</taxon>
        <taxon>Pleurostomataceae</taxon>
        <taxon>Pleurostoma</taxon>
    </lineage>
</organism>
<dbReference type="InterPro" id="IPR051089">
    <property type="entry name" value="prtT"/>
</dbReference>
<evidence type="ECO:0000313" key="14">
    <source>
        <dbReference type="Proteomes" id="UP001174694"/>
    </source>
</evidence>
<dbReference type="Proteomes" id="UP001174694">
    <property type="component" value="Unassembled WGS sequence"/>
</dbReference>